<dbReference type="EMBL" id="GBRH01242629">
    <property type="protein sequence ID" value="JAD55266.1"/>
    <property type="molecule type" value="Transcribed_RNA"/>
</dbReference>
<protein>
    <submittedName>
        <fullName evidence="1">Uncharacterized protein</fullName>
    </submittedName>
</protein>
<accession>A0A0A9AVW6</accession>
<proteinExistence type="predicted"/>
<name>A0A0A9AVW6_ARUDO</name>
<reference evidence="1" key="2">
    <citation type="journal article" date="2015" name="Data Brief">
        <title>Shoot transcriptome of the giant reed, Arundo donax.</title>
        <authorList>
            <person name="Barrero R.A."/>
            <person name="Guerrero F.D."/>
            <person name="Moolhuijzen P."/>
            <person name="Goolsby J.A."/>
            <person name="Tidwell J."/>
            <person name="Bellgard S.E."/>
            <person name="Bellgard M.I."/>
        </authorList>
    </citation>
    <scope>NUCLEOTIDE SEQUENCE</scope>
    <source>
        <tissue evidence="1">Shoot tissue taken approximately 20 cm above the soil surface</tissue>
    </source>
</reference>
<sequence length="86" mass="8775">MGCARGPRNDAARPLCCCCCAKSCAWICWICTGPRWVSPAAAFTDDGHAATGEAYDEEGGKGGSWEKEVVVGAGGGGSAVYEEAGK</sequence>
<evidence type="ECO:0000313" key="1">
    <source>
        <dbReference type="EMBL" id="JAD55266.1"/>
    </source>
</evidence>
<reference evidence="1" key="1">
    <citation type="submission" date="2014-09" db="EMBL/GenBank/DDBJ databases">
        <authorList>
            <person name="Magalhaes I.L.F."/>
            <person name="Oliveira U."/>
            <person name="Santos F.R."/>
            <person name="Vidigal T.H.D.A."/>
            <person name="Brescovit A.D."/>
            <person name="Santos A.J."/>
        </authorList>
    </citation>
    <scope>NUCLEOTIDE SEQUENCE</scope>
    <source>
        <tissue evidence="1">Shoot tissue taken approximately 20 cm above the soil surface</tissue>
    </source>
</reference>
<organism evidence="1">
    <name type="scientific">Arundo donax</name>
    <name type="common">Giant reed</name>
    <name type="synonym">Donax arundinaceus</name>
    <dbReference type="NCBI Taxonomy" id="35708"/>
    <lineage>
        <taxon>Eukaryota</taxon>
        <taxon>Viridiplantae</taxon>
        <taxon>Streptophyta</taxon>
        <taxon>Embryophyta</taxon>
        <taxon>Tracheophyta</taxon>
        <taxon>Spermatophyta</taxon>
        <taxon>Magnoliopsida</taxon>
        <taxon>Liliopsida</taxon>
        <taxon>Poales</taxon>
        <taxon>Poaceae</taxon>
        <taxon>PACMAD clade</taxon>
        <taxon>Arundinoideae</taxon>
        <taxon>Arundineae</taxon>
        <taxon>Arundo</taxon>
    </lineage>
</organism>
<dbReference type="AlphaFoldDB" id="A0A0A9AVW6"/>